<dbReference type="GO" id="GO:0016020">
    <property type="term" value="C:membrane"/>
    <property type="evidence" value="ECO:0007669"/>
    <property type="project" value="InterPro"/>
</dbReference>
<dbReference type="RefSeq" id="WP_119554548.1">
    <property type="nucleotide sequence ID" value="NZ_QXMN01000018.1"/>
</dbReference>
<keyword evidence="1" id="KW-0472">Membrane</keyword>
<dbReference type="Proteomes" id="UP000265619">
    <property type="component" value="Unassembled WGS sequence"/>
</dbReference>
<reference evidence="2 3" key="1">
    <citation type="submission" date="2018-09" db="EMBL/GenBank/DDBJ databases">
        <title>Acidovorax cavernicola nov. sp. isolated from Gruta de las Maravillas (Aracena, Spain).</title>
        <authorList>
            <person name="Jurado V."/>
            <person name="Gutierrez-Patricio S."/>
            <person name="Gonzalez-Pimentel J.L."/>
            <person name="Miller A.Z."/>
            <person name="Laiz L."/>
            <person name="Saiz-Jimenez C."/>
        </authorList>
    </citation>
    <scope>NUCLEOTIDE SEQUENCE [LARGE SCALE GENOMIC DNA]</scope>
    <source>
        <strain evidence="2 3">1011MAR4D40.2</strain>
    </source>
</reference>
<dbReference type="NCBIfam" id="NF010318">
    <property type="entry name" value="PRK13755.1"/>
    <property type="match status" value="1"/>
</dbReference>
<dbReference type="AlphaFoldDB" id="A0A9X8D433"/>
<organism evidence="2 3">
    <name type="scientific">Acidovorax cavernicola</name>
    <dbReference type="NCBI Taxonomy" id="1675792"/>
    <lineage>
        <taxon>Bacteria</taxon>
        <taxon>Pseudomonadati</taxon>
        <taxon>Pseudomonadota</taxon>
        <taxon>Betaproteobacteria</taxon>
        <taxon>Burkholderiales</taxon>
        <taxon>Comamonadaceae</taxon>
        <taxon>Acidovorax</taxon>
    </lineage>
</organism>
<protein>
    <submittedName>
        <fullName evidence="2">Mercury transporter MerC</fullName>
    </submittedName>
</protein>
<dbReference type="Pfam" id="PF03203">
    <property type="entry name" value="MerC"/>
    <property type="match status" value="1"/>
</dbReference>
<keyword evidence="3" id="KW-1185">Reference proteome</keyword>
<feature type="transmembrane region" description="Helical" evidence="1">
    <location>
        <begin position="103"/>
        <end position="122"/>
    </location>
</feature>
<evidence type="ECO:0000256" key="1">
    <source>
        <dbReference type="SAM" id="Phobius"/>
    </source>
</evidence>
<proteinExistence type="predicted"/>
<evidence type="ECO:0000313" key="3">
    <source>
        <dbReference type="Proteomes" id="UP000265619"/>
    </source>
</evidence>
<name>A0A9X8D433_9BURK</name>
<dbReference type="OrthoDB" id="4764601at2"/>
<evidence type="ECO:0000313" key="2">
    <source>
        <dbReference type="EMBL" id="RIX78860.1"/>
    </source>
</evidence>
<dbReference type="EMBL" id="QXMN01000018">
    <property type="protein sequence ID" value="RIX78860.1"/>
    <property type="molecule type" value="Genomic_DNA"/>
</dbReference>
<gene>
    <name evidence="2" type="primary">merC</name>
    <name evidence="2" type="ORF">D3H34_15765</name>
</gene>
<dbReference type="GO" id="GO:0015097">
    <property type="term" value="F:mercury ion transmembrane transporter activity"/>
    <property type="evidence" value="ECO:0007669"/>
    <property type="project" value="InterPro"/>
</dbReference>
<feature type="transmembrane region" description="Helical" evidence="1">
    <location>
        <begin position="48"/>
        <end position="67"/>
    </location>
</feature>
<dbReference type="PROSITE" id="PS51257">
    <property type="entry name" value="PROKAR_LIPOPROTEIN"/>
    <property type="match status" value="1"/>
</dbReference>
<keyword evidence="1" id="KW-0812">Transmembrane</keyword>
<feature type="transmembrane region" description="Helical" evidence="1">
    <location>
        <begin position="12"/>
        <end position="42"/>
    </location>
</feature>
<comment type="caution">
    <text evidence="2">The sequence shown here is derived from an EMBL/GenBank/DDBJ whole genome shotgun (WGS) entry which is preliminary data.</text>
</comment>
<dbReference type="InterPro" id="IPR004891">
    <property type="entry name" value="Mercury-R_MerC"/>
</dbReference>
<feature type="transmembrane region" description="Helical" evidence="1">
    <location>
        <begin position="79"/>
        <end position="97"/>
    </location>
</feature>
<keyword evidence="1" id="KW-1133">Transmembrane helix</keyword>
<dbReference type="NCBIfam" id="NF033784">
    <property type="entry name" value="transport_merC"/>
    <property type="match status" value="1"/>
</dbReference>
<sequence>MGLITRIGDKAGALGTVVSAMGCAGCFPALGSLGVALGLGFLSQYEELVITRLLPLFAVVALLANGLGWFSHRQWHRSVLGMVGPAIVLAALYLFFGYGWTEWLLYTGLTIMVAVSVWDLLAPAHRRCAPDSSAQPRRQ</sequence>
<accession>A0A9X8D433</accession>